<feature type="compositionally biased region" description="Polar residues" evidence="12">
    <location>
        <begin position="254"/>
        <end position="268"/>
    </location>
</feature>
<evidence type="ECO:0000256" key="4">
    <source>
        <dbReference type="ARBA" id="ARBA00022475"/>
    </source>
</evidence>
<evidence type="ECO:0000256" key="8">
    <source>
        <dbReference type="ARBA" id="ARBA00023065"/>
    </source>
</evidence>
<protein>
    <submittedName>
        <fullName evidence="15">Uncharacterized protein</fullName>
    </submittedName>
</protein>
<keyword evidence="8" id="KW-0406">Ion transport</keyword>
<feature type="compositionally biased region" description="Basic and acidic residues" evidence="12">
    <location>
        <begin position="1"/>
        <end position="13"/>
    </location>
</feature>
<dbReference type="FunFam" id="1.20.58.340:FF:000004">
    <property type="entry name" value="Magnesium transport protein CorA"/>
    <property type="match status" value="1"/>
</dbReference>
<evidence type="ECO:0000256" key="13">
    <source>
        <dbReference type="SAM" id="Phobius"/>
    </source>
</evidence>
<comment type="catalytic activity">
    <reaction evidence="10">
        <text>Mg(2+)(in) = Mg(2+)(out)</text>
        <dbReference type="Rhea" id="RHEA:29827"/>
        <dbReference type="ChEBI" id="CHEBI:18420"/>
    </reaction>
</comment>
<dbReference type="GO" id="GO:0015087">
    <property type="term" value="F:cobalt ion transmembrane transporter activity"/>
    <property type="evidence" value="ECO:0007669"/>
    <property type="project" value="TreeGrafter"/>
</dbReference>
<keyword evidence="17" id="KW-1185">Reference proteome</keyword>
<dbReference type="EMBL" id="BNCQ01000027">
    <property type="protein sequence ID" value="GIM08236.1"/>
    <property type="molecule type" value="Genomic_DNA"/>
</dbReference>
<gene>
    <name evidence="14" type="ORF">Vretifemale_8878</name>
    <name evidence="15" type="ORF">Vretimale_12318</name>
</gene>
<sequence length="658" mass="70473">MQSTKRGDGRNDTYLRLPEMAPAEEENASLLASGKRRSLGSVDAIALKLLASRRRASVDGTSNDIPDERVARGALIAARRWKSTTKRVTNMRRMRDAIDEVLERHNPGAAPGIDPRRSKYHHLASKWCLPARITVVDYCAKDITIHSGLDGAGDLSAFLSQPREDNGHVRWIHVDGLNWDVVQVLALKFDLHPLALEDTVHVPQRIKADFYDSCLYVALIYLYLAGGNGSSGTDDTITDPATSGNGVADGGVQQPASDSTSSRSLPRTISIVTKTDSAAAAAAVSSRPASRHGSANLGGGSAAAATVTPRQLDLEDDGGFFECRQSRTLNAGPTHWPLPLRHGSVCMAPRQPVGGCGGATGGGDHGASSAQEPSGGGAVSIHVSAQQVSLFLLRGEHPNVLITIFQSDGSKVTDPILEQLKEPRTLVREAEDASFLANLVIDTLVDHIFPVVSAYREQLQQYEMDVTGSGPSAAASTRELHAMQRDLRRIDRTIAPLQAVVANMVVRDSTPVSGATSVTAANGATNGIAASPSVPASAPQPFLSRLTCTYLNDVRDHVATICEDLLSLSAECGDLIGLIFNLTTLQQSQSTQTLAVVSTIFLPITFLAGVYGMNFDTLPELHWSYGYLYFWLASLLIVIVFMVVMQRAGMWSLSGTSW</sequence>
<dbReference type="OrthoDB" id="165352at2759"/>
<feature type="region of interest" description="Disordered" evidence="12">
    <location>
        <begin position="283"/>
        <end position="302"/>
    </location>
</feature>
<feature type="compositionally biased region" description="Polar residues" evidence="12">
    <location>
        <begin position="235"/>
        <end position="245"/>
    </location>
</feature>
<proteinExistence type="inferred from homology"/>
<comment type="subcellular location">
    <subcellularLocation>
        <location evidence="1">Cell membrane</location>
        <topology evidence="1">Multi-pass membrane protein</topology>
    </subcellularLocation>
</comment>
<dbReference type="AlphaFoldDB" id="A0A8J4LSW1"/>
<dbReference type="Gene3D" id="1.20.58.340">
    <property type="entry name" value="Magnesium transport protein CorA, transmembrane region"/>
    <property type="match status" value="2"/>
</dbReference>
<name>A0A8J4LSW1_9CHLO</name>
<dbReference type="Proteomes" id="UP000722791">
    <property type="component" value="Unassembled WGS sequence"/>
</dbReference>
<comment type="caution">
    <text evidence="15">The sequence shown here is derived from an EMBL/GenBank/DDBJ whole genome shotgun (WGS) entry which is preliminary data.</text>
</comment>
<evidence type="ECO:0000256" key="2">
    <source>
        <dbReference type="ARBA" id="ARBA00009765"/>
    </source>
</evidence>
<feature type="transmembrane region" description="Helical" evidence="13">
    <location>
        <begin position="594"/>
        <end position="613"/>
    </location>
</feature>
<dbReference type="Proteomes" id="UP000747110">
    <property type="component" value="Unassembled WGS sequence"/>
</dbReference>
<comment type="similarity">
    <text evidence="2">Belongs to the CorA metal ion transporter (MIT) (TC 1.A.35) family.</text>
</comment>
<reference evidence="15" key="1">
    <citation type="journal article" date="2021" name="Proc. Natl. Acad. Sci. U.S.A.">
        <title>Three genomes in the algal genus Volvox reveal the fate of a haploid sex-determining region after a transition to homothallism.</title>
        <authorList>
            <person name="Yamamoto K."/>
            <person name="Hamaji T."/>
            <person name="Kawai-Toyooka H."/>
            <person name="Matsuzaki R."/>
            <person name="Takahashi F."/>
            <person name="Nishimura Y."/>
            <person name="Kawachi M."/>
            <person name="Noguchi H."/>
            <person name="Minakuchi Y."/>
            <person name="Umen J.G."/>
            <person name="Toyoda A."/>
            <person name="Nozaki H."/>
        </authorList>
    </citation>
    <scope>NUCLEOTIDE SEQUENCE</scope>
    <source>
        <strain evidence="15">NIES-3785</strain>
        <strain evidence="14">NIES-3786</strain>
    </source>
</reference>
<keyword evidence="3" id="KW-0813">Transport</keyword>
<comment type="function">
    <text evidence="11">Mediates influx of magnesium ions. Alternates between open and closed states. Activated by low cytoplasmic Mg(2+) levels. Inactive when cytoplasmic Mg(2+) levels are high.</text>
</comment>
<evidence type="ECO:0000256" key="5">
    <source>
        <dbReference type="ARBA" id="ARBA00022692"/>
    </source>
</evidence>
<dbReference type="PANTHER" id="PTHR46494">
    <property type="entry name" value="CORA FAMILY METAL ION TRANSPORTER (EUROFUNG)"/>
    <property type="match status" value="1"/>
</dbReference>
<dbReference type="Gene3D" id="3.30.460.20">
    <property type="entry name" value="CorA soluble domain-like"/>
    <property type="match status" value="1"/>
</dbReference>
<evidence type="ECO:0000256" key="10">
    <source>
        <dbReference type="ARBA" id="ARBA00034269"/>
    </source>
</evidence>
<dbReference type="PANTHER" id="PTHR46494:SF1">
    <property type="entry name" value="CORA FAMILY METAL ION TRANSPORTER (EUROFUNG)"/>
    <property type="match status" value="1"/>
</dbReference>
<feature type="transmembrane region" description="Helical" evidence="13">
    <location>
        <begin position="625"/>
        <end position="644"/>
    </location>
</feature>
<evidence type="ECO:0000313" key="15">
    <source>
        <dbReference type="EMBL" id="GIM08236.1"/>
    </source>
</evidence>
<keyword evidence="5 13" id="KW-0812">Transmembrane</keyword>
<dbReference type="GO" id="GO:0000287">
    <property type="term" value="F:magnesium ion binding"/>
    <property type="evidence" value="ECO:0007669"/>
    <property type="project" value="TreeGrafter"/>
</dbReference>
<dbReference type="EMBL" id="BNCP01000016">
    <property type="protein sequence ID" value="GIL79614.1"/>
    <property type="molecule type" value="Genomic_DNA"/>
</dbReference>
<evidence type="ECO:0000256" key="7">
    <source>
        <dbReference type="ARBA" id="ARBA00022989"/>
    </source>
</evidence>
<dbReference type="SUPFAM" id="SSF143865">
    <property type="entry name" value="CorA soluble domain-like"/>
    <property type="match status" value="1"/>
</dbReference>
<organism evidence="15 16">
    <name type="scientific">Volvox reticuliferus</name>
    <dbReference type="NCBI Taxonomy" id="1737510"/>
    <lineage>
        <taxon>Eukaryota</taxon>
        <taxon>Viridiplantae</taxon>
        <taxon>Chlorophyta</taxon>
        <taxon>core chlorophytes</taxon>
        <taxon>Chlorophyceae</taxon>
        <taxon>CS clade</taxon>
        <taxon>Chlamydomonadales</taxon>
        <taxon>Volvocaceae</taxon>
        <taxon>Volvox</taxon>
    </lineage>
</organism>
<evidence type="ECO:0000313" key="14">
    <source>
        <dbReference type="EMBL" id="GIL79614.1"/>
    </source>
</evidence>
<keyword evidence="9 13" id="KW-0472">Membrane</keyword>
<evidence type="ECO:0000256" key="12">
    <source>
        <dbReference type="SAM" id="MobiDB-lite"/>
    </source>
</evidence>
<dbReference type="InterPro" id="IPR045863">
    <property type="entry name" value="CorA_TM1_TM2"/>
</dbReference>
<dbReference type="GO" id="GO:0050897">
    <property type="term" value="F:cobalt ion binding"/>
    <property type="evidence" value="ECO:0007669"/>
    <property type="project" value="TreeGrafter"/>
</dbReference>
<keyword evidence="6" id="KW-0460">Magnesium</keyword>
<accession>A0A8J4LSW1</accession>
<dbReference type="SUPFAM" id="SSF144083">
    <property type="entry name" value="Magnesium transport protein CorA, transmembrane region"/>
    <property type="match status" value="1"/>
</dbReference>
<dbReference type="GO" id="GO:0015095">
    <property type="term" value="F:magnesium ion transmembrane transporter activity"/>
    <property type="evidence" value="ECO:0007669"/>
    <property type="project" value="TreeGrafter"/>
</dbReference>
<dbReference type="GO" id="GO:0005886">
    <property type="term" value="C:plasma membrane"/>
    <property type="evidence" value="ECO:0007669"/>
    <property type="project" value="UniProtKB-SubCell"/>
</dbReference>
<dbReference type="InterPro" id="IPR045861">
    <property type="entry name" value="CorA_cytoplasmic_dom"/>
</dbReference>
<feature type="region of interest" description="Disordered" evidence="12">
    <location>
        <begin position="235"/>
        <end position="268"/>
    </location>
</feature>
<keyword evidence="7 13" id="KW-1133">Transmembrane helix</keyword>
<dbReference type="Pfam" id="PF01544">
    <property type="entry name" value="CorA"/>
    <property type="match status" value="1"/>
</dbReference>
<dbReference type="InterPro" id="IPR002523">
    <property type="entry name" value="MgTranspt_CorA/ZnTranspt_ZntB"/>
</dbReference>
<evidence type="ECO:0000256" key="11">
    <source>
        <dbReference type="ARBA" id="ARBA00045497"/>
    </source>
</evidence>
<evidence type="ECO:0000256" key="1">
    <source>
        <dbReference type="ARBA" id="ARBA00004651"/>
    </source>
</evidence>
<evidence type="ECO:0000313" key="17">
    <source>
        <dbReference type="Proteomes" id="UP000747110"/>
    </source>
</evidence>
<evidence type="ECO:0000256" key="9">
    <source>
        <dbReference type="ARBA" id="ARBA00023136"/>
    </source>
</evidence>
<evidence type="ECO:0000313" key="16">
    <source>
        <dbReference type="Proteomes" id="UP000722791"/>
    </source>
</evidence>
<keyword evidence="4" id="KW-1003">Cell membrane</keyword>
<evidence type="ECO:0000256" key="3">
    <source>
        <dbReference type="ARBA" id="ARBA00022448"/>
    </source>
</evidence>
<feature type="region of interest" description="Disordered" evidence="12">
    <location>
        <begin position="1"/>
        <end position="21"/>
    </location>
</feature>
<evidence type="ECO:0000256" key="6">
    <source>
        <dbReference type="ARBA" id="ARBA00022842"/>
    </source>
</evidence>